<protein>
    <recommendedName>
        <fullName evidence="5">HTH araC/xylS-type domain-containing protein</fullName>
    </recommendedName>
</protein>
<evidence type="ECO:0000256" key="1">
    <source>
        <dbReference type="ARBA" id="ARBA00023015"/>
    </source>
</evidence>
<keyword evidence="1" id="KW-0805">Transcription regulation</keyword>
<keyword evidence="3" id="KW-0804">Transcription</keyword>
<comment type="caution">
    <text evidence="6">The sequence shown here is derived from an EMBL/GenBank/DDBJ whole genome shotgun (WGS) entry which is preliminary data.</text>
</comment>
<proteinExistence type="predicted"/>
<reference evidence="6 7" key="1">
    <citation type="submission" date="2015-04" db="EMBL/GenBank/DDBJ databases">
        <title>Complete genome of flavobacterium.</title>
        <authorList>
            <person name="Kwon Y.M."/>
            <person name="Kim S.-J."/>
        </authorList>
    </citation>
    <scope>NUCLEOTIDE SEQUENCE [LARGE SCALE GENOMIC DNA]</scope>
    <source>
        <strain evidence="6 7">DK169</strain>
    </source>
</reference>
<sequence>MELNQTLLFFFSALGAFNGLCLGIHFLFLAKPNHISNKFFGALLLMMSFRIGKSVIFYFKPDLAFIYLQIGLTACFFIGPFLYFYIKSVIEPQSSIHRNWKYHILLLLPLILVVGFLYPFETNIQLWRPYIIYGIYLQWFLYIMATGWILRRELKKLFGNPKKLDIQNIWLLSILLGNLIICAAYYFTNYTSYILGALTFSFLFYILLMLLFINKRKNVNLFVSSQKYADKRISDDEADKLIERLNHLMKVDEPFKNANIKSSDLAKKLQITVHQLSQLLNDNLGKSFPVYINEHRIGKAQQMIETHSNITLETIGYECGFNSKSTFYTAFKKLSGTTPAKYKEKLRSSYL</sequence>
<feature type="transmembrane region" description="Helical" evidence="4">
    <location>
        <begin position="130"/>
        <end position="149"/>
    </location>
</feature>
<dbReference type="PANTHER" id="PTHR43280">
    <property type="entry name" value="ARAC-FAMILY TRANSCRIPTIONAL REGULATOR"/>
    <property type="match status" value="1"/>
</dbReference>
<dbReference type="Gene3D" id="1.10.10.60">
    <property type="entry name" value="Homeodomain-like"/>
    <property type="match status" value="2"/>
</dbReference>
<keyword evidence="4" id="KW-0812">Transmembrane</keyword>
<evidence type="ECO:0000256" key="2">
    <source>
        <dbReference type="ARBA" id="ARBA00023125"/>
    </source>
</evidence>
<keyword evidence="7" id="KW-1185">Reference proteome</keyword>
<dbReference type="InterPro" id="IPR018062">
    <property type="entry name" value="HTH_AraC-typ_CS"/>
</dbReference>
<dbReference type="InterPro" id="IPR009057">
    <property type="entry name" value="Homeodomain-like_sf"/>
</dbReference>
<feature type="transmembrane region" description="Helical" evidence="4">
    <location>
        <begin position="102"/>
        <end position="118"/>
    </location>
</feature>
<evidence type="ECO:0000256" key="3">
    <source>
        <dbReference type="ARBA" id="ARBA00023163"/>
    </source>
</evidence>
<keyword evidence="4" id="KW-1133">Transmembrane helix</keyword>
<evidence type="ECO:0000259" key="5">
    <source>
        <dbReference type="PROSITE" id="PS01124"/>
    </source>
</evidence>
<dbReference type="SUPFAM" id="SSF46689">
    <property type="entry name" value="Homeodomain-like"/>
    <property type="match status" value="1"/>
</dbReference>
<keyword evidence="2" id="KW-0238">DNA-binding</keyword>
<dbReference type="InterPro" id="IPR018060">
    <property type="entry name" value="HTH_AraC"/>
</dbReference>
<gene>
    <name evidence="6" type="ORF">AAY42_07605</name>
</gene>
<dbReference type="PROSITE" id="PS01124">
    <property type="entry name" value="HTH_ARAC_FAMILY_2"/>
    <property type="match status" value="1"/>
</dbReference>
<dbReference type="PANTHER" id="PTHR43280:SF29">
    <property type="entry name" value="ARAC-FAMILY TRANSCRIPTIONAL REGULATOR"/>
    <property type="match status" value="1"/>
</dbReference>
<dbReference type="PROSITE" id="PS00041">
    <property type="entry name" value="HTH_ARAC_FAMILY_1"/>
    <property type="match status" value="1"/>
</dbReference>
<dbReference type="GO" id="GO:0003700">
    <property type="term" value="F:DNA-binding transcription factor activity"/>
    <property type="evidence" value="ECO:0007669"/>
    <property type="project" value="InterPro"/>
</dbReference>
<keyword evidence="4" id="KW-0472">Membrane</keyword>
<accession>A0A0Q0WWB2</accession>
<dbReference type="OrthoDB" id="6283866at2"/>
<dbReference type="Proteomes" id="UP000050827">
    <property type="component" value="Unassembled WGS sequence"/>
</dbReference>
<dbReference type="PATRIC" id="fig|1547436.3.peg.1565"/>
<evidence type="ECO:0000313" key="6">
    <source>
        <dbReference type="EMBL" id="KQC29768.1"/>
    </source>
</evidence>
<evidence type="ECO:0000256" key="4">
    <source>
        <dbReference type="SAM" id="Phobius"/>
    </source>
</evidence>
<dbReference type="SMART" id="SM00342">
    <property type="entry name" value="HTH_ARAC"/>
    <property type="match status" value="1"/>
</dbReference>
<dbReference type="AlphaFoldDB" id="A0A0Q0WWB2"/>
<dbReference type="Pfam" id="PF12833">
    <property type="entry name" value="HTH_18"/>
    <property type="match status" value="1"/>
</dbReference>
<feature type="transmembrane region" description="Helical" evidence="4">
    <location>
        <begin position="65"/>
        <end position="86"/>
    </location>
</feature>
<feature type="transmembrane region" description="Helical" evidence="4">
    <location>
        <begin position="169"/>
        <end position="187"/>
    </location>
</feature>
<name>A0A0Q0WWB2_9FLAO</name>
<dbReference type="STRING" id="346185.AAY42_07605"/>
<evidence type="ECO:0000313" key="7">
    <source>
        <dbReference type="Proteomes" id="UP000050827"/>
    </source>
</evidence>
<feature type="transmembrane region" description="Helical" evidence="4">
    <location>
        <begin position="6"/>
        <end position="28"/>
    </location>
</feature>
<dbReference type="EMBL" id="LCTZ01000002">
    <property type="protein sequence ID" value="KQC29768.1"/>
    <property type="molecule type" value="Genomic_DNA"/>
</dbReference>
<organism evidence="6 7">
    <name type="scientific">Flagellimonas eckloniae</name>
    <dbReference type="NCBI Taxonomy" id="346185"/>
    <lineage>
        <taxon>Bacteria</taxon>
        <taxon>Pseudomonadati</taxon>
        <taxon>Bacteroidota</taxon>
        <taxon>Flavobacteriia</taxon>
        <taxon>Flavobacteriales</taxon>
        <taxon>Flavobacteriaceae</taxon>
        <taxon>Flagellimonas</taxon>
    </lineage>
</organism>
<dbReference type="GO" id="GO:0043565">
    <property type="term" value="F:sequence-specific DNA binding"/>
    <property type="evidence" value="ECO:0007669"/>
    <property type="project" value="InterPro"/>
</dbReference>
<feature type="domain" description="HTH araC/xylS-type" evidence="5">
    <location>
        <begin position="243"/>
        <end position="345"/>
    </location>
</feature>
<feature type="transmembrane region" description="Helical" evidence="4">
    <location>
        <begin position="193"/>
        <end position="213"/>
    </location>
</feature>